<gene>
    <name evidence="1" type="ORF">OTI717_LOCUS28570</name>
</gene>
<sequence length="368" mass="42946">MNAMINLGTDSPGITGECNINIIMNHYDNINQIILAQYCSKFSDGLTELLIGVMINSNAHRLNVIDIDTEKKLKRIKFSYLSSRHTWRTFFGINKRLNQLLTSNLIRHTIDLKDISYPEIIQLLENHDTKSHGYQWQAEFVSHAYAICFENNFDYEILINRWIATNTNWNLSSLRTIYILSEAMKKIGKLSHELKFIKVLHPQLHYLHLVFDQPRSTYHSALSNLVKECISCPIMILEVTRGHTYQDWKYDDLYDIKHSLCLIRTVNLTISLQHSSELILLLTPKSLPLLEHLNVIIEQPREDLITREKQPIKSIHLSEKDLHYANADGTKFRSFVLRQMQLKDLLILFNTLTFPLLETLILVDIFDK</sequence>
<dbReference type="Proteomes" id="UP000663823">
    <property type="component" value="Unassembled WGS sequence"/>
</dbReference>
<evidence type="ECO:0000313" key="1">
    <source>
        <dbReference type="EMBL" id="CAF3992771.1"/>
    </source>
</evidence>
<comment type="caution">
    <text evidence="1">The sequence shown here is derived from an EMBL/GenBank/DDBJ whole genome shotgun (WGS) entry which is preliminary data.</text>
</comment>
<accession>A0A819N7Y6</accession>
<proteinExistence type="predicted"/>
<evidence type="ECO:0000313" key="2">
    <source>
        <dbReference type="Proteomes" id="UP000663823"/>
    </source>
</evidence>
<feature type="non-terminal residue" evidence="1">
    <location>
        <position position="1"/>
    </location>
</feature>
<dbReference type="AlphaFoldDB" id="A0A819N7Y6"/>
<name>A0A819N7Y6_9BILA</name>
<reference evidence="1" key="1">
    <citation type="submission" date="2021-02" db="EMBL/GenBank/DDBJ databases">
        <authorList>
            <person name="Nowell W R."/>
        </authorList>
    </citation>
    <scope>NUCLEOTIDE SEQUENCE</scope>
</reference>
<organism evidence="1 2">
    <name type="scientific">Rotaria sordida</name>
    <dbReference type="NCBI Taxonomy" id="392033"/>
    <lineage>
        <taxon>Eukaryota</taxon>
        <taxon>Metazoa</taxon>
        <taxon>Spiralia</taxon>
        <taxon>Gnathifera</taxon>
        <taxon>Rotifera</taxon>
        <taxon>Eurotatoria</taxon>
        <taxon>Bdelloidea</taxon>
        <taxon>Philodinida</taxon>
        <taxon>Philodinidae</taxon>
        <taxon>Rotaria</taxon>
    </lineage>
</organism>
<protein>
    <submittedName>
        <fullName evidence="1">Uncharacterized protein</fullName>
    </submittedName>
</protein>
<dbReference type="EMBL" id="CAJOAX010006832">
    <property type="protein sequence ID" value="CAF3992771.1"/>
    <property type="molecule type" value="Genomic_DNA"/>
</dbReference>